<dbReference type="Gene3D" id="1.10.510.10">
    <property type="entry name" value="Transferase(Phosphotransferase) domain 1"/>
    <property type="match status" value="1"/>
</dbReference>
<dbReference type="PROSITE" id="PS50011">
    <property type="entry name" value="PROTEIN_KINASE_DOM"/>
    <property type="match status" value="1"/>
</dbReference>
<proteinExistence type="predicted"/>
<dbReference type="GO" id="GO:0005524">
    <property type="term" value="F:ATP binding"/>
    <property type="evidence" value="ECO:0007669"/>
    <property type="project" value="UniProtKB-UniRule"/>
</dbReference>
<dbReference type="PROSITE" id="PS00107">
    <property type="entry name" value="PROTEIN_KINASE_ATP"/>
    <property type="match status" value="1"/>
</dbReference>
<keyword evidence="2" id="KW-0067">ATP-binding</keyword>
<keyword evidence="3" id="KW-0472">Membrane</keyword>
<dbReference type="GO" id="GO:0005886">
    <property type="term" value="C:plasma membrane"/>
    <property type="evidence" value="ECO:0007669"/>
    <property type="project" value="TreeGrafter"/>
</dbReference>
<reference evidence="5" key="1">
    <citation type="submission" date="2020-06" db="EMBL/GenBank/DDBJ databases">
        <title>Draft genome of Bugula neritina, a colonial animal packing powerful symbionts and potential medicines.</title>
        <authorList>
            <person name="Rayko M."/>
        </authorList>
    </citation>
    <scope>NUCLEOTIDE SEQUENCE [LARGE SCALE GENOMIC DNA]</scope>
    <source>
        <strain evidence="5">Kwan_BN1</strain>
    </source>
</reference>
<comment type="subcellular location">
    <subcellularLocation>
        <location evidence="1">Membrane</location>
        <topology evidence="1">Single-pass membrane protein</topology>
    </subcellularLocation>
</comment>
<dbReference type="InterPro" id="IPR000719">
    <property type="entry name" value="Prot_kinase_dom"/>
</dbReference>
<dbReference type="GO" id="GO:0004714">
    <property type="term" value="F:transmembrane receptor protein tyrosine kinase activity"/>
    <property type="evidence" value="ECO:0007669"/>
    <property type="project" value="TreeGrafter"/>
</dbReference>
<dbReference type="InterPro" id="IPR011009">
    <property type="entry name" value="Kinase-like_dom_sf"/>
</dbReference>
<keyword evidence="3" id="KW-0812">Transmembrane</keyword>
<dbReference type="InterPro" id="IPR017441">
    <property type="entry name" value="Protein_kinase_ATP_BS"/>
</dbReference>
<dbReference type="InterPro" id="IPR001245">
    <property type="entry name" value="Ser-Thr/Tyr_kinase_cat_dom"/>
</dbReference>
<accession>A0A7J7KQK2</accession>
<evidence type="ECO:0000256" key="3">
    <source>
        <dbReference type="SAM" id="Phobius"/>
    </source>
</evidence>
<dbReference type="InterPro" id="IPR050122">
    <property type="entry name" value="RTK"/>
</dbReference>
<sequence length="435" mass="49028">MVCRVVDLSISIPYLNGDKQALPVNNLSLPVSSSSTTSSTTANTLHQLPNVQFFLGFNFDGYTEYTDLRQSTDSNLRDLATLYVYEDPVIEEFKESIGNEVLDYDAGDLIHIEGDRLDYATTLSDYIVIIGVDGVCEVTNLVLNRLSCRPPSSSPDYDPNNSITYKNRDIPHIEVKVGNKRVNVGYVFYKTNIWQTNPAFRNSMIVLMVVVGVALIAVLIYCLVRKFKSKERLWKNLDVDAETSGSHARYVKQMTKGWVILIFTDSSKEMEPLVPLFNNEELDAEIQAKVNRCKIPSLRLHIGNQLGKGHFGLVYKSQLTTPAGNLRTVAVKSIKEDKEMSFEDLENFLSEGVLMIDFKHENVLSLVGVVYEPGERPLVVLPYMENGDLCSLVKRDDLEIVMADLLHFAYQIANGMAYLAKERFVHRDLAARNCM</sequence>
<dbReference type="AlphaFoldDB" id="A0A7J7KQK2"/>
<evidence type="ECO:0000259" key="4">
    <source>
        <dbReference type="PROSITE" id="PS50011"/>
    </source>
</evidence>
<dbReference type="Gene3D" id="3.30.200.20">
    <property type="entry name" value="Phosphorylase Kinase, domain 1"/>
    <property type="match status" value="1"/>
</dbReference>
<keyword evidence="2" id="KW-0547">Nucleotide-binding</keyword>
<feature type="binding site" evidence="2">
    <location>
        <position position="332"/>
    </location>
    <ligand>
        <name>ATP</name>
        <dbReference type="ChEBI" id="CHEBI:30616"/>
    </ligand>
</feature>
<dbReference type="SMART" id="SM00219">
    <property type="entry name" value="TyrKc"/>
    <property type="match status" value="1"/>
</dbReference>
<dbReference type="Pfam" id="PF07714">
    <property type="entry name" value="PK_Tyr_Ser-Thr"/>
    <property type="match status" value="1"/>
</dbReference>
<dbReference type="GO" id="GO:0007399">
    <property type="term" value="P:nervous system development"/>
    <property type="evidence" value="ECO:0007669"/>
    <property type="project" value="TreeGrafter"/>
</dbReference>
<dbReference type="EMBL" id="VXIV02000144">
    <property type="protein sequence ID" value="KAF6040418.1"/>
    <property type="molecule type" value="Genomic_DNA"/>
</dbReference>
<dbReference type="GO" id="GO:0043235">
    <property type="term" value="C:receptor complex"/>
    <property type="evidence" value="ECO:0007669"/>
    <property type="project" value="TreeGrafter"/>
</dbReference>
<dbReference type="PANTHER" id="PTHR24416:SF564">
    <property type="entry name" value="MACROPHAGE-STIMULATING PROTEIN RECEPTOR"/>
    <property type="match status" value="1"/>
</dbReference>
<feature type="transmembrane region" description="Helical" evidence="3">
    <location>
        <begin position="204"/>
        <end position="224"/>
    </location>
</feature>
<protein>
    <recommendedName>
        <fullName evidence="4">Protein kinase domain-containing protein</fullName>
    </recommendedName>
</protein>
<dbReference type="SUPFAM" id="SSF56112">
    <property type="entry name" value="Protein kinase-like (PK-like)"/>
    <property type="match status" value="1"/>
</dbReference>
<evidence type="ECO:0000256" key="2">
    <source>
        <dbReference type="PROSITE-ProRule" id="PRU10141"/>
    </source>
</evidence>
<dbReference type="PANTHER" id="PTHR24416">
    <property type="entry name" value="TYROSINE-PROTEIN KINASE RECEPTOR"/>
    <property type="match status" value="1"/>
</dbReference>
<dbReference type="GO" id="GO:0007169">
    <property type="term" value="P:cell surface receptor protein tyrosine kinase signaling pathway"/>
    <property type="evidence" value="ECO:0007669"/>
    <property type="project" value="TreeGrafter"/>
</dbReference>
<dbReference type="Proteomes" id="UP000593567">
    <property type="component" value="Unassembled WGS sequence"/>
</dbReference>
<dbReference type="InterPro" id="IPR020635">
    <property type="entry name" value="Tyr_kinase_cat_dom"/>
</dbReference>
<keyword evidence="3" id="KW-1133">Transmembrane helix</keyword>
<name>A0A7J7KQK2_BUGNE</name>
<evidence type="ECO:0000256" key="1">
    <source>
        <dbReference type="ARBA" id="ARBA00004167"/>
    </source>
</evidence>
<organism evidence="5 6">
    <name type="scientific">Bugula neritina</name>
    <name type="common">Brown bryozoan</name>
    <name type="synonym">Sertularia neritina</name>
    <dbReference type="NCBI Taxonomy" id="10212"/>
    <lineage>
        <taxon>Eukaryota</taxon>
        <taxon>Metazoa</taxon>
        <taxon>Spiralia</taxon>
        <taxon>Lophotrochozoa</taxon>
        <taxon>Bryozoa</taxon>
        <taxon>Gymnolaemata</taxon>
        <taxon>Cheilostomatida</taxon>
        <taxon>Flustrina</taxon>
        <taxon>Buguloidea</taxon>
        <taxon>Bugulidae</taxon>
        <taxon>Bugula</taxon>
    </lineage>
</organism>
<evidence type="ECO:0000313" key="5">
    <source>
        <dbReference type="EMBL" id="KAF6040418.1"/>
    </source>
</evidence>
<dbReference type="GO" id="GO:0016477">
    <property type="term" value="P:cell migration"/>
    <property type="evidence" value="ECO:0007669"/>
    <property type="project" value="TreeGrafter"/>
</dbReference>
<comment type="caution">
    <text evidence="5">The sequence shown here is derived from an EMBL/GenBank/DDBJ whole genome shotgun (WGS) entry which is preliminary data.</text>
</comment>
<keyword evidence="6" id="KW-1185">Reference proteome</keyword>
<evidence type="ECO:0000313" key="6">
    <source>
        <dbReference type="Proteomes" id="UP000593567"/>
    </source>
</evidence>
<dbReference type="OrthoDB" id="65481at2759"/>
<gene>
    <name evidence="5" type="ORF">EB796_001268</name>
</gene>
<feature type="domain" description="Protein kinase" evidence="4">
    <location>
        <begin position="300"/>
        <end position="435"/>
    </location>
</feature>